<keyword evidence="3" id="KW-1185">Reference proteome</keyword>
<dbReference type="Proteomes" id="UP000307999">
    <property type="component" value="Unassembled WGS sequence"/>
</dbReference>
<evidence type="ECO:0000313" key="3">
    <source>
        <dbReference type="Proteomes" id="UP000307999"/>
    </source>
</evidence>
<feature type="domain" description="Antitoxin Xre-like helix-turn-helix" evidence="1">
    <location>
        <begin position="21"/>
        <end position="74"/>
    </location>
</feature>
<dbReference type="Pfam" id="PF20432">
    <property type="entry name" value="Xre-like-HTH"/>
    <property type="match status" value="1"/>
</dbReference>
<dbReference type="InterPro" id="IPR046847">
    <property type="entry name" value="Xre-like_HTH"/>
</dbReference>
<dbReference type="GO" id="GO:0003677">
    <property type="term" value="F:DNA binding"/>
    <property type="evidence" value="ECO:0007669"/>
    <property type="project" value="InterPro"/>
</dbReference>
<accession>A0A4U1B386</accession>
<reference evidence="2 3" key="1">
    <citation type="submission" date="2019-04" db="EMBL/GenBank/DDBJ databases">
        <title>Thalassotalea guangxiensis sp. nov., isolated from sediment of the coastal wetland.</title>
        <authorList>
            <person name="Zheng S."/>
            <person name="Zhang D."/>
        </authorList>
    </citation>
    <scope>NUCLEOTIDE SEQUENCE [LARGE SCALE GENOMIC DNA]</scope>
    <source>
        <strain evidence="2 3">ZS-4</strain>
    </source>
</reference>
<dbReference type="EMBL" id="SWDB01000037">
    <property type="protein sequence ID" value="TKB43556.1"/>
    <property type="molecule type" value="Genomic_DNA"/>
</dbReference>
<proteinExistence type="predicted"/>
<name>A0A4U1B386_9GAMM</name>
<protein>
    <submittedName>
        <fullName evidence="2">DUF2384 domain-containing protein</fullName>
    </submittedName>
</protein>
<evidence type="ECO:0000259" key="1">
    <source>
        <dbReference type="Pfam" id="PF20432"/>
    </source>
</evidence>
<dbReference type="OrthoDB" id="117888at2"/>
<dbReference type="RefSeq" id="WP_136737034.1">
    <property type="nucleotide sequence ID" value="NZ_SWDB01000037.1"/>
</dbReference>
<evidence type="ECO:0000313" key="2">
    <source>
        <dbReference type="EMBL" id="TKB43556.1"/>
    </source>
</evidence>
<comment type="caution">
    <text evidence="2">The sequence shown here is derived from an EMBL/GenBank/DDBJ whole genome shotgun (WGS) entry which is preliminary data.</text>
</comment>
<sequence>MRANDLKEPTKDVLKDATPSALKAAIKIMESWSCNHSQMAIILGISNSSLRRYLKHPEQARLSHDQQTRLSYVLNIYQSIRTIFNNPTNVDNFMSLKNHNGLFQGRAPLDLLLEGSIENMMDTYKHIDSIANGQW</sequence>
<gene>
    <name evidence="2" type="ORF">E8M12_14775</name>
</gene>
<organism evidence="2 3">
    <name type="scientific">Thalassotalea mangrovi</name>
    <dbReference type="NCBI Taxonomy" id="2572245"/>
    <lineage>
        <taxon>Bacteria</taxon>
        <taxon>Pseudomonadati</taxon>
        <taxon>Pseudomonadota</taxon>
        <taxon>Gammaproteobacteria</taxon>
        <taxon>Alteromonadales</taxon>
        <taxon>Colwelliaceae</taxon>
        <taxon>Thalassotalea</taxon>
    </lineage>
</organism>
<dbReference type="AlphaFoldDB" id="A0A4U1B386"/>